<dbReference type="VEuPathDB" id="VectorBase:HLOH_048524"/>
<protein>
    <submittedName>
        <fullName evidence="2">Uncharacterized protein</fullName>
    </submittedName>
</protein>
<gene>
    <name evidence="2" type="ORF">HPB48_003562</name>
</gene>
<feature type="compositionally biased region" description="Basic and acidic residues" evidence="1">
    <location>
        <begin position="359"/>
        <end position="368"/>
    </location>
</feature>
<reference evidence="2 3" key="1">
    <citation type="journal article" date="2020" name="Cell">
        <title>Large-Scale Comparative Analyses of Tick Genomes Elucidate Their Genetic Diversity and Vector Capacities.</title>
        <authorList>
            <consortium name="Tick Genome and Microbiome Consortium (TIGMIC)"/>
            <person name="Jia N."/>
            <person name="Wang J."/>
            <person name="Shi W."/>
            <person name="Du L."/>
            <person name="Sun Y."/>
            <person name="Zhan W."/>
            <person name="Jiang J.F."/>
            <person name="Wang Q."/>
            <person name="Zhang B."/>
            <person name="Ji P."/>
            <person name="Bell-Sakyi L."/>
            <person name="Cui X.M."/>
            <person name="Yuan T.T."/>
            <person name="Jiang B.G."/>
            <person name="Yang W.F."/>
            <person name="Lam T.T."/>
            <person name="Chang Q.C."/>
            <person name="Ding S.J."/>
            <person name="Wang X.J."/>
            <person name="Zhu J.G."/>
            <person name="Ruan X.D."/>
            <person name="Zhao L."/>
            <person name="Wei J.T."/>
            <person name="Ye R.Z."/>
            <person name="Que T.C."/>
            <person name="Du C.H."/>
            <person name="Zhou Y.H."/>
            <person name="Cheng J.X."/>
            <person name="Dai P.F."/>
            <person name="Guo W.B."/>
            <person name="Han X.H."/>
            <person name="Huang E.J."/>
            <person name="Li L.F."/>
            <person name="Wei W."/>
            <person name="Gao Y.C."/>
            <person name="Liu J.Z."/>
            <person name="Shao H.Z."/>
            <person name="Wang X."/>
            <person name="Wang C.C."/>
            <person name="Yang T.C."/>
            <person name="Huo Q.B."/>
            <person name="Li W."/>
            <person name="Chen H.Y."/>
            <person name="Chen S.E."/>
            <person name="Zhou L.G."/>
            <person name="Ni X.B."/>
            <person name="Tian J.H."/>
            <person name="Sheng Y."/>
            <person name="Liu T."/>
            <person name="Pan Y.S."/>
            <person name="Xia L.Y."/>
            <person name="Li J."/>
            <person name="Zhao F."/>
            <person name="Cao W.C."/>
        </authorList>
    </citation>
    <scope>NUCLEOTIDE SEQUENCE [LARGE SCALE GENOMIC DNA]</scope>
    <source>
        <strain evidence="2">HaeL-2018</strain>
    </source>
</reference>
<evidence type="ECO:0000313" key="3">
    <source>
        <dbReference type="Proteomes" id="UP000821853"/>
    </source>
</evidence>
<feature type="compositionally biased region" description="Basic and acidic residues" evidence="1">
    <location>
        <begin position="454"/>
        <end position="463"/>
    </location>
</feature>
<accession>A0A9J6FNZ1</accession>
<feature type="region of interest" description="Disordered" evidence="1">
    <location>
        <begin position="344"/>
        <end position="428"/>
    </location>
</feature>
<feature type="region of interest" description="Disordered" evidence="1">
    <location>
        <begin position="593"/>
        <end position="626"/>
    </location>
</feature>
<feature type="compositionally biased region" description="Polar residues" evidence="1">
    <location>
        <begin position="344"/>
        <end position="358"/>
    </location>
</feature>
<feature type="compositionally biased region" description="Low complexity" evidence="1">
    <location>
        <begin position="521"/>
        <end position="530"/>
    </location>
</feature>
<name>A0A9J6FNZ1_HAELO</name>
<feature type="region of interest" description="Disordered" evidence="1">
    <location>
        <begin position="508"/>
        <end position="530"/>
    </location>
</feature>
<sequence>MPGTTADAGDRPAVLPSTDASETEDNLMHQDPTEGECDETATDSSSNADWIEVVTRAQRRRERKPNPAVGLTAEPTTTKPSLTRKFAPRPAPLPRDDYKLVLRPQGGLKIAELDLAEVSLALLSAIQSTWRQTNLRVRYDMVQNTATISTPSAEGAKALSQVKQIRINNMTYPVQLYGLAPDHSVKGIIRGAPLRFSERELLDNMYVPNHEIYACRRLGNSNIVVVTFAGNKVPYYVTLFGSEYPCSLYKKTVPVCDACHELGHRATACPQPNTRVCHQCGVKDPKPGHDCKALCSLCGGAHLTATKGCPKRFREPFVLRQRQFERKRTEERASRVDQLALQVDQQASQQGHPASQPDQRGRPRDRSRTPSARRRGNSSTRSKSGSRNRAPKTGNDEKQVSWACVVSPTARRDPTPTPTKNTDSHSCPECSTFKAQLAQQQIIIASLEKRLAELESSRDDSHPDKRKRPSRIAGTNSNAMDTAPSVPPAQGECASFFPQAEVEAAIGQNKTSSEHTTDPFSQQTQSQGGTTSLEDLLKALQTQMQTQTDQINRQLQALSAEVAQNGIQINQVVGRVDQIGTRIDRLEGRMETVESNSLRRRQAPYSRPPVSESKDLVSFPDEYASK</sequence>
<dbReference type="Proteomes" id="UP000821853">
    <property type="component" value="Unassembled WGS sequence"/>
</dbReference>
<feature type="region of interest" description="Disordered" evidence="1">
    <location>
        <begin position="1"/>
        <end position="91"/>
    </location>
</feature>
<dbReference type="EMBL" id="JABSTR010000003">
    <property type="protein sequence ID" value="KAH9364906.1"/>
    <property type="molecule type" value="Genomic_DNA"/>
</dbReference>
<organism evidence="2 3">
    <name type="scientific">Haemaphysalis longicornis</name>
    <name type="common">Bush tick</name>
    <dbReference type="NCBI Taxonomy" id="44386"/>
    <lineage>
        <taxon>Eukaryota</taxon>
        <taxon>Metazoa</taxon>
        <taxon>Ecdysozoa</taxon>
        <taxon>Arthropoda</taxon>
        <taxon>Chelicerata</taxon>
        <taxon>Arachnida</taxon>
        <taxon>Acari</taxon>
        <taxon>Parasitiformes</taxon>
        <taxon>Ixodida</taxon>
        <taxon>Ixodoidea</taxon>
        <taxon>Ixodidae</taxon>
        <taxon>Haemaphysalinae</taxon>
        <taxon>Haemaphysalis</taxon>
    </lineage>
</organism>
<keyword evidence="3" id="KW-1185">Reference proteome</keyword>
<comment type="caution">
    <text evidence="2">The sequence shown here is derived from an EMBL/GenBank/DDBJ whole genome shotgun (WGS) entry which is preliminary data.</text>
</comment>
<evidence type="ECO:0000313" key="2">
    <source>
        <dbReference type="EMBL" id="KAH9364906.1"/>
    </source>
</evidence>
<dbReference type="AlphaFoldDB" id="A0A9J6FNZ1"/>
<proteinExistence type="predicted"/>
<evidence type="ECO:0000256" key="1">
    <source>
        <dbReference type="SAM" id="MobiDB-lite"/>
    </source>
</evidence>
<feature type="region of interest" description="Disordered" evidence="1">
    <location>
        <begin position="454"/>
        <end position="492"/>
    </location>
</feature>